<dbReference type="Proteomes" id="UP000233786">
    <property type="component" value="Unassembled WGS sequence"/>
</dbReference>
<dbReference type="OrthoDB" id="5179393at2"/>
<sequence length="155" mass="16808">MELVTVRHVCEQDEPFATVYLVARVPGEGTSKQVELEEDVPTWHGDRERAAGWPSWGHDGQRDRRGSRRDEPEETIVDERQAKGAVVAAAIGNTMEWFDFGVYSDPGFSTGGEYGGAATLVSEHSPDAAGTLPVEIRISASAHRVGRCVAALPSM</sequence>
<dbReference type="RefSeq" id="WP_010696827.1">
    <property type="nucleotide sequence ID" value="NZ_CP061007.1"/>
</dbReference>
<feature type="compositionally biased region" description="Basic and acidic residues" evidence="1">
    <location>
        <begin position="59"/>
        <end position="75"/>
    </location>
</feature>
<dbReference type="AlphaFoldDB" id="A0A2N3XYZ9"/>
<dbReference type="EMBL" id="PJNB01000001">
    <property type="protein sequence ID" value="PKW15840.1"/>
    <property type="molecule type" value="Genomic_DNA"/>
</dbReference>
<evidence type="ECO:0000256" key="1">
    <source>
        <dbReference type="SAM" id="MobiDB-lite"/>
    </source>
</evidence>
<name>A0A2N3XYZ9_SACSN</name>
<dbReference type="STRING" id="994479.GCA_000194155_03607"/>
<evidence type="ECO:0000313" key="3">
    <source>
        <dbReference type="Proteomes" id="UP000233786"/>
    </source>
</evidence>
<proteinExistence type="predicted"/>
<accession>A0A2N3XYZ9</accession>
<feature type="region of interest" description="Disordered" evidence="1">
    <location>
        <begin position="30"/>
        <end position="75"/>
    </location>
</feature>
<reference evidence="2" key="1">
    <citation type="submission" date="2017-12" db="EMBL/GenBank/DDBJ databases">
        <title>Sequencing the genomes of 1000 Actinobacteria strains.</title>
        <authorList>
            <person name="Klenk H.-P."/>
        </authorList>
    </citation>
    <scope>NUCLEOTIDE SEQUENCE [LARGE SCALE GENOMIC DNA]</scope>
    <source>
        <strain evidence="2">DSM 44228</strain>
    </source>
</reference>
<protein>
    <submittedName>
        <fullName evidence="2">Uncharacterized protein</fullName>
    </submittedName>
</protein>
<organism evidence="2 3">
    <name type="scientific">Saccharopolyspora spinosa</name>
    <dbReference type="NCBI Taxonomy" id="60894"/>
    <lineage>
        <taxon>Bacteria</taxon>
        <taxon>Bacillati</taxon>
        <taxon>Actinomycetota</taxon>
        <taxon>Actinomycetes</taxon>
        <taxon>Pseudonocardiales</taxon>
        <taxon>Pseudonocardiaceae</taxon>
        <taxon>Saccharopolyspora</taxon>
    </lineage>
</organism>
<keyword evidence="3" id="KW-1185">Reference proteome</keyword>
<comment type="caution">
    <text evidence="2">The sequence shown here is derived from an EMBL/GenBank/DDBJ whole genome shotgun (WGS) entry which is preliminary data.</text>
</comment>
<gene>
    <name evidence="2" type="ORF">A8926_3611</name>
</gene>
<evidence type="ECO:0000313" key="2">
    <source>
        <dbReference type="EMBL" id="PKW15840.1"/>
    </source>
</evidence>